<evidence type="ECO:0000313" key="3">
    <source>
        <dbReference type="Proteomes" id="UP001526166"/>
    </source>
</evidence>
<sequence>MTRHITDHAAPKAEGTRTEQFVDIERKKGIHPAVAELNQRAADRSPRKVQEFLRIDREQKDAV</sequence>
<dbReference type="RefSeq" id="WP_218630552.1">
    <property type="nucleotide sequence ID" value="NZ_JAHVAI010000010.1"/>
</dbReference>
<feature type="compositionally biased region" description="Basic and acidic residues" evidence="1">
    <location>
        <begin position="41"/>
        <end position="63"/>
    </location>
</feature>
<comment type="caution">
    <text evidence="2">The sequence shown here is derived from an EMBL/GenBank/DDBJ whole genome shotgun (WGS) entry which is preliminary data.</text>
</comment>
<feature type="region of interest" description="Disordered" evidence="1">
    <location>
        <begin position="35"/>
        <end position="63"/>
    </location>
</feature>
<gene>
    <name evidence="2" type="ORF">OE699_14210</name>
</gene>
<proteinExistence type="predicted"/>
<dbReference type="EMBL" id="JAOWKW010000012">
    <property type="protein sequence ID" value="MCV2880002.1"/>
    <property type="molecule type" value="Genomic_DNA"/>
</dbReference>
<keyword evidence="3" id="KW-1185">Reference proteome</keyword>
<organism evidence="2 3">
    <name type="scientific">Sedimentimonas flavescens</name>
    <dbReference type="NCBI Taxonomy" id="2851012"/>
    <lineage>
        <taxon>Bacteria</taxon>
        <taxon>Pseudomonadati</taxon>
        <taxon>Pseudomonadota</taxon>
        <taxon>Alphaproteobacteria</taxon>
        <taxon>Rhodobacterales</taxon>
        <taxon>Rhodobacter group</taxon>
        <taxon>Sedimentimonas</taxon>
    </lineage>
</organism>
<evidence type="ECO:0000313" key="2">
    <source>
        <dbReference type="EMBL" id="MCV2880002.1"/>
    </source>
</evidence>
<accession>A0ABT3A226</accession>
<protein>
    <submittedName>
        <fullName evidence="2">Uncharacterized protein</fullName>
    </submittedName>
</protein>
<reference evidence="2 3" key="1">
    <citation type="submission" date="2022-10" db="EMBL/GenBank/DDBJ databases">
        <title>Sinirhodobacter sp. nov., isolated from ocean surface sediments.</title>
        <authorList>
            <person name="He W."/>
            <person name="Wang L."/>
            <person name="Zhang D.-F."/>
        </authorList>
    </citation>
    <scope>NUCLEOTIDE SEQUENCE [LARGE SCALE GENOMIC DNA]</scope>
    <source>
        <strain evidence="2 3">WL0115</strain>
    </source>
</reference>
<dbReference type="Proteomes" id="UP001526166">
    <property type="component" value="Unassembled WGS sequence"/>
</dbReference>
<feature type="region of interest" description="Disordered" evidence="1">
    <location>
        <begin position="1"/>
        <end position="20"/>
    </location>
</feature>
<feature type="compositionally biased region" description="Basic and acidic residues" evidence="1">
    <location>
        <begin position="1"/>
        <end position="17"/>
    </location>
</feature>
<name>A0ABT3A226_9RHOB</name>
<evidence type="ECO:0000256" key="1">
    <source>
        <dbReference type="SAM" id="MobiDB-lite"/>
    </source>
</evidence>